<evidence type="ECO:0000256" key="13">
    <source>
        <dbReference type="RuleBase" id="RU003694"/>
    </source>
</evidence>
<dbReference type="NCBIfam" id="TIGR03150">
    <property type="entry name" value="fabF"/>
    <property type="match status" value="1"/>
</dbReference>
<evidence type="ECO:0000256" key="6">
    <source>
        <dbReference type="ARBA" id="ARBA00022679"/>
    </source>
</evidence>
<dbReference type="NCBIfam" id="NF005589">
    <property type="entry name" value="PRK07314.1"/>
    <property type="match status" value="1"/>
</dbReference>
<proteinExistence type="inferred from homology"/>
<comment type="pathway">
    <text evidence="1 11">Lipid metabolism; fatty acid biosynthesis.</text>
</comment>
<dbReference type="Pfam" id="PF00109">
    <property type="entry name" value="ketoacyl-synt"/>
    <property type="match status" value="1"/>
</dbReference>
<evidence type="ECO:0000256" key="12">
    <source>
        <dbReference type="PIRSR" id="PIRSR000447-1"/>
    </source>
</evidence>
<dbReference type="InterPro" id="IPR014030">
    <property type="entry name" value="Ketoacyl_synth_N"/>
</dbReference>
<dbReference type="SMART" id="SM00825">
    <property type="entry name" value="PKS_KS"/>
    <property type="match status" value="1"/>
</dbReference>
<dbReference type="Gene3D" id="3.40.47.10">
    <property type="match status" value="1"/>
</dbReference>
<dbReference type="GO" id="GO:0006633">
    <property type="term" value="P:fatty acid biosynthetic process"/>
    <property type="evidence" value="ECO:0007669"/>
    <property type="project" value="UniProtKB-UniRule"/>
</dbReference>
<keyword evidence="10 11" id="KW-0012">Acyltransferase</keyword>
<comment type="catalytic activity">
    <reaction evidence="11">
        <text>(9Z)-hexadecenoyl-[ACP] + malonyl-[ACP] + H(+) = 3-oxo-(11Z)-octadecenoyl-[ACP] + holo-[ACP] + CO2</text>
        <dbReference type="Rhea" id="RHEA:55040"/>
        <dbReference type="Rhea" id="RHEA-COMP:9623"/>
        <dbReference type="Rhea" id="RHEA-COMP:9685"/>
        <dbReference type="Rhea" id="RHEA-COMP:10800"/>
        <dbReference type="Rhea" id="RHEA-COMP:14074"/>
        <dbReference type="ChEBI" id="CHEBI:15378"/>
        <dbReference type="ChEBI" id="CHEBI:16526"/>
        <dbReference type="ChEBI" id="CHEBI:64479"/>
        <dbReference type="ChEBI" id="CHEBI:78449"/>
        <dbReference type="ChEBI" id="CHEBI:83989"/>
        <dbReference type="ChEBI" id="CHEBI:138538"/>
        <dbReference type="EC" id="2.3.1.179"/>
    </reaction>
</comment>
<feature type="active site" description="For beta-ketoacyl synthase activity" evidence="12">
    <location>
        <position position="169"/>
    </location>
</feature>
<name>C6HXB8_9BACT</name>
<evidence type="ECO:0000256" key="9">
    <source>
        <dbReference type="ARBA" id="ARBA00023160"/>
    </source>
</evidence>
<keyword evidence="5 11" id="KW-0444">Lipid biosynthesis</keyword>
<keyword evidence="6 11" id="KW-0808">Transferase</keyword>
<accession>C6HXB8</accession>
<dbReference type="UniPathway" id="UPA00094"/>
<comment type="function">
    <text evidence="11">Involved in the type II fatty acid elongation cycle. Catalyzes the elongation of a wide range of acyl-ACP by the addition of two carbons from malonyl-ACP to an acyl acceptor. Can efficiently catalyze the conversion of palmitoleoyl-ACP (cis-hexadec-9-enoyl-ACP) to cis-vaccenoyl-ACP (cis-octadec-11-enoyl-ACP), an essential step in the thermal regulation of fatty acid composition.</text>
</comment>
<dbReference type="AlphaFoldDB" id="C6HXB8"/>
<dbReference type="SUPFAM" id="SSF53901">
    <property type="entry name" value="Thiolase-like"/>
    <property type="match status" value="2"/>
</dbReference>
<keyword evidence="16" id="KW-1185">Reference proteome</keyword>
<feature type="domain" description="Ketosynthase family 3 (KS3)" evidence="14">
    <location>
        <begin position="8"/>
        <end position="415"/>
    </location>
</feature>
<dbReference type="GO" id="GO:0004315">
    <property type="term" value="F:3-oxoacyl-[acyl-carrier-protein] synthase activity"/>
    <property type="evidence" value="ECO:0007669"/>
    <property type="project" value="UniProtKB-UniRule"/>
</dbReference>
<protein>
    <recommendedName>
        <fullName evidence="4 11">3-oxoacyl-[acyl-carrier-protein] synthase 2</fullName>
        <ecNumber evidence="3 11">2.3.1.179</ecNumber>
    </recommendedName>
</protein>
<dbReference type="PANTHER" id="PTHR11712:SF336">
    <property type="entry name" value="3-OXOACYL-[ACYL-CARRIER-PROTEIN] SYNTHASE, MITOCHONDRIAL"/>
    <property type="match status" value="1"/>
</dbReference>
<evidence type="ECO:0000313" key="16">
    <source>
        <dbReference type="Proteomes" id="UP000009374"/>
    </source>
</evidence>
<dbReference type="InterPro" id="IPR018201">
    <property type="entry name" value="Ketoacyl_synth_AS"/>
</dbReference>
<dbReference type="FunFam" id="3.40.47.10:FF:000009">
    <property type="entry name" value="3-oxoacyl-[acyl-carrier-protein] synthase 2"/>
    <property type="match status" value="1"/>
</dbReference>
<evidence type="ECO:0000256" key="1">
    <source>
        <dbReference type="ARBA" id="ARBA00005194"/>
    </source>
</evidence>
<dbReference type="InterPro" id="IPR000794">
    <property type="entry name" value="Beta-ketoacyl_synthase"/>
</dbReference>
<evidence type="ECO:0000259" key="14">
    <source>
        <dbReference type="PROSITE" id="PS52004"/>
    </source>
</evidence>
<gene>
    <name evidence="15" type="ORF">UBAL3_92050040</name>
</gene>
<dbReference type="EC" id="2.3.1.179" evidence="3 11"/>
<evidence type="ECO:0000313" key="15">
    <source>
        <dbReference type="EMBL" id="EES52670.1"/>
    </source>
</evidence>
<comment type="similarity">
    <text evidence="2 11 13">Belongs to the thiolase-like superfamily. Beta-ketoacyl-ACP synthases family.</text>
</comment>
<dbReference type="Pfam" id="PF02801">
    <property type="entry name" value="Ketoacyl-synt_C"/>
    <property type="match status" value="1"/>
</dbReference>
<dbReference type="PANTHER" id="PTHR11712">
    <property type="entry name" value="POLYKETIDE SYNTHASE-RELATED"/>
    <property type="match status" value="1"/>
</dbReference>
<keyword evidence="8" id="KW-0443">Lipid metabolism</keyword>
<keyword evidence="7" id="KW-0276">Fatty acid metabolism</keyword>
<dbReference type="EMBL" id="GG693873">
    <property type="protein sequence ID" value="EES52670.1"/>
    <property type="molecule type" value="Genomic_DNA"/>
</dbReference>
<evidence type="ECO:0000256" key="5">
    <source>
        <dbReference type="ARBA" id="ARBA00022516"/>
    </source>
</evidence>
<evidence type="ECO:0000256" key="8">
    <source>
        <dbReference type="ARBA" id="ARBA00023098"/>
    </source>
</evidence>
<dbReference type="PROSITE" id="PS52004">
    <property type="entry name" value="KS3_2"/>
    <property type="match status" value="1"/>
</dbReference>
<dbReference type="PIRSF" id="PIRSF000447">
    <property type="entry name" value="KAS_II"/>
    <property type="match status" value="1"/>
</dbReference>
<dbReference type="InterPro" id="IPR014031">
    <property type="entry name" value="Ketoacyl_synth_C"/>
</dbReference>
<evidence type="ECO:0000256" key="3">
    <source>
        <dbReference type="ARBA" id="ARBA00012356"/>
    </source>
</evidence>
<organism evidence="15 16">
    <name type="scientific">Leptospirillum ferrodiazotrophum</name>
    <dbReference type="NCBI Taxonomy" id="412449"/>
    <lineage>
        <taxon>Bacteria</taxon>
        <taxon>Pseudomonadati</taxon>
        <taxon>Nitrospirota</taxon>
        <taxon>Nitrospiria</taxon>
        <taxon>Nitrospirales</taxon>
        <taxon>Nitrospiraceae</taxon>
        <taxon>Leptospirillum</taxon>
    </lineage>
</organism>
<dbReference type="GO" id="GO:0005829">
    <property type="term" value="C:cytosol"/>
    <property type="evidence" value="ECO:0007669"/>
    <property type="project" value="TreeGrafter"/>
</dbReference>
<sequence length="417" mass="43894">MPIRPLKDRRVVVTGVGVVSPLGNTAKDTWEAAVAGRSGVSAITRFDPSDLPVRIGGEVKGFDPAQWIDKKEIKKMDTFIHYAVAAAQMAADDAGLEIGDENRERIGVYVGSGIGGIGGIEYYHSQLVEGGPRKVSPFFIPMVLINLASGQIAIRMGLEGPNSCAVTACATGVHCIGDAYHMVRRGDADVMLAGGAESAFTPLTVSGFAAARALSSRNDDPARASRPFDRDRDGFVLGEGAGVVVLETLEGARARNATIYGEVLGYGLTGDAYHITAPPDDASGAVRCMRMALSNAGLAPDEIEHVSAHATSTFADKLETKALRTVFGAHADKIPVTALKSMMGHLLGAAGGVETAMAFMSLRHGMILPTINVDNPDPECDLDYVTEGARRRPVRTILKNSFGFGGTNASLVIARVD</sequence>
<evidence type="ECO:0000256" key="11">
    <source>
        <dbReference type="PIRNR" id="PIRNR000447"/>
    </source>
</evidence>
<dbReference type="PROSITE" id="PS00606">
    <property type="entry name" value="KS3_1"/>
    <property type="match status" value="1"/>
</dbReference>
<comment type="catalytic activity">
    <reaction evidence="11">
        <text>a fatty acyl-[ACP] + malonyl-[ACP] + H(+) = a 3-oxoacyl-[ACP] + holo-[ACP] + CO2</text>
        <dbReference type="Rhea" id="RHEA:22836"/>
        <dbReference type="Rhea" id="RHEA-COMP:9623"/>
        <dbReference type="Rhea" id="RHEA-COMP:9685"/>
        <dbReference type="Rhea" id="RHEA-COMP:9916"/>
        <dbReference type="Rhea" id="RHEA-COMP:14125"/>
        <dbReference type="ChEBI" id="CHEBI:15378"/>
        <dbReference type="ChEBI" id="CHEBI:16526"/>
        <dbReference type="ChEBI" id="CHEBI:64479"/>
        <dbReference type="ChEBI" id="CHEBI:78449"/>
        <dbReference type="ChEBI" id="CHEBI:78776"/>
        <dbReference type="ChEBI" id="CHEBI:138651"/>
    </reaction>
</comment>
<reference evidence="15 16" key="1">
    <citation type="journal article" date="2009" name="Appl. Environ. Microbiol.">
        <title>Community genomic and proteomic analyses of chemoautotrophic iron-oxidizing "Leptospirillum rubarum" (Group II) and "Leptospirillum ferrodiazotrophum" (Group III) bacteria in acid mine drainage biofilms.</title>
        <authorList>
            <person name="Goltsman D.S."/>
            <person name="Denef V.J."/>
            <person name="Singer S.W."/>
            <person name="VerBerkmoes N.C."/>
            <person name="Lefsrud M."/>
            <person name="Mueller R.S."/>
            <person name="Dick G.J."/>
            <person name="Sun C.L."/>
            <person name="Wheeler K.E."/>
            <person name="Zemla A."/>
            <person name="Baker B.J."/>
            <person name="Hauser L."/>
            <person name="Land M."/>
            <person name="Shah M.B."/>
            <person name="Thelen M.P."/>
            <person name="Hettich R.L."/>
            <person name="Banfield J.F."/>
        </authorList>
    </citation>
    <scope>NUCLEOTIDE SEQUENCE [LARGE SCALE GENOMIC DNA]</scope>
</reference>
<dbReference type="InterPro" id="IPR016039">
    <property type="entry name" value="Thiolase-like"/>
</dbReference>
<evidence type="ECO:0000256" key="7">
    <source>
        <dbReference type="ARBA" id="ARBA00022832"/>
    </source>
</evidence>
<dbReference type="InterPro" id="IPR017568">
    <property type="entry name" value="3-oxoacyl-ACP_synth-2"/>
</dbReference>
<dbReference type="Proteomes" id="UP000009374">
    <property type="component" value="Unassembled WGS sequence"/>
</dbReference>
<keyword evidence="9 11" id="KW-0275">Fatty acid biosynthesis</keyword>
<evidence type="ECO:0000256" key="10">
    <source>
        <dbReference type="ARBA" id="ARBA00023315"/>
    </source>
</evidence>
<evidence type="ECO:0000256" key="4">
    <source>
        <dbReference type="ARBA" id="ARBA00014657"/>
    </source>
</evidence>
<dbReference type="InterPro" id="IPR020841">
    <property type="entry name" value="PKS_Beta-ketoAc_synthase_dom"/>
</dbReference>
<dbReference type="CDD" id="cd00834">
    <property type="entry name" value="KAS_I_II"/>
    <property type="match status" value="1"/>
</dbReference>
<evidence type="ECO:0000256" key="2">
    <source>
        <dbReference type="ARBA" id="ARBA00008467"/>
    </source>
</evidence>